<dbReference type="Proteomes" id="UP000837857">
    <property type="component" value="Chromosome 3"/>
</dbReference>
<evidence type="ECO:0000313" key="1">
    <source>
        <dbReference type="EMBL" id="CAH2062999.1"/>
    </source>
</evidence>
<feature type="non-terminal residue" evidence="1">
    <location>
        <position position="78"/>
    </location>
</feature>
<accession>A0ABN8IT82</accession>
<organism evidence="1 2">
    <name type="scientific">Iphiclides podalirius</name>
    <name type="common">scarce swallowtail</name>
    <dbReference type="NCBI Taxonomy" id="110791"/>
    <lineage>
        <taxon>Eukaryota</taxon>
        <taxon>Metazoa</taxon>
        <taxon>Ecdysozoa</taxon>
        <taxon>Arthropoda</taxon>
        <taxon>Hexapoda</taxon>
        <taxon>Insecta</taxon>
        <taxon>Pterygota</taxon>
        <taxon>Neoptera</taxon>
        <taxon>Endopterygota</taxon>
        <taxon>Lepidoptera</taxon>
        <taxon>Glossata</taxon>
        <taxon>Ditrysia</taxon>
        <taxon>Papilionoidea</taxon>
        <taxon>Papilionidae</taxon>
        <taxon>Papilioninae</taxon>
        <taxon>Iphiclides</taxon>
    </lineage>
</organism>
<evidence type="ECO:0000313" key="2">
    <source>
        <dbReference type="Proteomes" id="UP000837857"/>
    </source>
</evidence>
<reference evidence="1" key="1">
    <citation type="submission" date="2022-03" db="EMBL/GenBank/DDBJ databases">
        <authorList>
            <person name="Martin H S."/>
        </authorList>
    </citation>
    <scope>NUCLEOTIDE SEQUENCE</scope>
</reference>
<keyword evidence="2" id="KW-1185">Reference proteome</keyword>
<sequence length="78" mass="8413">MGCGVLISPSAMFAARGRLKPDLIQIITETSISGNYACKSISESTSSTIHPGFEYRKESSNNAFSRITLFTEPSAPHC</sequence>
<dbReference type="EMBL" id="OW152815">
    <property type="protein sequence ID" value="CAH2062999.1"/>
    <property type="molecule type" value="Genomic_DNA"/>
</dbReference>
<proteinExistence type="predicted"/>
<gene>
    <name evidence="1" type="ORF">IPOD504_LOCUS12336</name>
</gene>
<protein>
    <submittedName>
        <fullName evidence="1">Uncharacterized protein</fullName>
    </submittedName>
</protein>
<name>A0ABN8IT82_9NEOP</name>